<dbReference type="Proteomes" id="UP000539642">
    <property type="component" value="Unassembled WGS sequence"/>
</dbReference>
<proteinExistence type="predicted"/>
<dbReference type="EMBL" id="JACHEO010000001">
    <property type="protein sequence ID" value="MBB5346399.1"/>
    <property type="molecule type" value="Genomic_DNA"/>
</dbReference>
<keyword evidence="1" id="KW-0812">Transmembrane</keyword>
<dbReference type="AlphaFoldDB" id="A0A840UY54"/>
<dbReference type="Pfam" id="PF09838">
    <property type="entry name" value="DUF2065"/>
    <property type="match status" value="1"/>
</dbReference>
<sequence>MKLFLLLVGMVFILEGLPYVAFPEAMRGWLAKLSQTPAGQLRVVGLVVMVVGFLLCWVVQRTDLFVE</sequence>
<reference evidence="2 3" key="1">
    <citation type="submission" date="2020-08" db="EMBL/GenBank/DDBJ databases">
        <title>Genomic Encyclopedia of Type Strains, Phase IV (KMG-IV): sequencing the most valuable type-strain genomes for metagenomic binning, comparative biology and taxonomic classification.</title>
        <authorList>
            <person name="Goeker M."/>
        </authorList>
    </citation>
    <scope>NUCLEOTIDE SEQUENCE [LARGE SCALE GENOMIC DNA]</scope>
    <source>
        <strain evidence="2 3">DSM 28570</strain>
    </source>
</reference>
<evidence type="ECO:0008006" key="4">
    <source>
        <dbReference type="Google" id="ProtNLM"/>
    </source>
</evidence>
<feature type="transmembrane region" description="Helical" evidence="1">
    <location>
        <begin position="39"/>
        <end position="59"/>
    </location>
</feature>
<accession>A0A840UY54</accession>
<dbReference type="PANTHER" id="PTHR38602:SF1">
    <property type="entry name" value="INNER MEMBRANE PROTEIN"/>
    <property type="match status" value="1"/>
</dbReference>
<organism evidence="2 3">
    <name type="scientific">Desulfoprunum benzoelyticum</name>
    <dbReference type="NCBI Taxonomy" id="1506996"/>
    <lineage>
        <taxon>Bacteria</taxon>
        <taxon>Pseudomonadati</taxon>
        <taxon>Thermodesulfobacteriota</taxon>
        <taxon>Desulfobulbia</taxon>
        <taxon>Desulfobulbales</taxon>
        <taxon>Desulfobulbaceae</taxon>
        <taxon>Desulfoprunum</taxon>
    </lineage>
</organism>
<keyword evidence="3" id="KW-1185">Reference proteome</keyword>
<keyword evidence="1" id="KW-1133">Transmembrane helix</keyword>
<gene>
    <name evidence="2" type="ORF">HNQ81_000106</name>
</gene>
<evidence type="ECO:0000313" key="3">
    <source>
        <dbReference type="Proteomes" id="UP000539642"/>
    </source>
</evidence>
<protein>
    <recommendedName>
        <fullName evidence="4">DUF2065 domain-containing protein</fullName>
    </recommendedName>
</protein>
<evidence type="ECO:0000313" key="2">
    <source>
        <dbReference type="EMBL" id="MBB5346399.1"/>
    </source>
</evidence>
<comment type="caution">
    <text evidence="2">The sequence shown here is derived from an EMBL/GenBank/DDBJ whole genome shotgun (WGS) entry which is preliminary data.</text>
</comment>
<evidence type="ECO:0000256" key="1">
    <source>
        <dbReference type="SAM" id="Phobius"/>
    </source>
</evidence>
<name>A0A840UY54_9BACT</name>
<dbReference type="InterPro" id="IPR019201">
    <property type="entry name" value="DUF2065"/>
</dbReference>
<keyword evidence="1" id="KW-0472">Membrane</keyword>
<dbReference type="RefSeq" id="WP_183347212.1">
    <property type="nucleotide sequence ID" value="NZ_JACHEO010000001.1"/>
</dbReference>
<dbReference type="PANTHER" id="PTHR38602">
    <property type="entry name" value="INNER MEMBRANE PROTEIN-RELATED"/>
    <property type="match status" value="1"/>
</dbReference>